<evidence type="ECO:0000313" key="5">
    <source>
        <dbReference type="EMBL" id="GAA3975492.1"/>
    </source>
</evidence>
<dbReference type="SUPFAM" id="SSF55874">
    <property type="entry name" value="ATPase domain of HSP90 chaperone/DNA topoisomerase II/histidine kinase"/>
    <property type="match status" value="1"/>
</dbReference>
<dbReference type="InterPro" id="IPR011123">
    <property type="entry name" value="Y_Y_Y"/>
</dbReference>
<comment type="caution">
    <text evidence="5">The sequence shown here is derived from an EMBL/GenBank/DDBJ whole genome shotgun (WGS) entry which is preliminary data.</text>
</comment>
<dbReference type="Gene3D" id="3.30.565.10">
    <property type="entry name" value="Histidine kinase-like ATPase, C-terminal domain"/>
    <property type="match status" value="1"/>
</dbReference>
<dbReference type="SUPFAM" id="SSF63829">
    <property type="entry name" value="Calcium-dependent phosphotriesterase"/>
    <property type="match status" value="1"/>
</dbReference>
<dbReference type="InterPro" id="IPR015943">
    <property type="entry name" value="WD40/YVTN_repeat-like_dom_sf"/>
</dbReference>
<dbReference type="EMBL" id="BAABAK010000015">
    <property type="protein sequence ID" value="GAA3975492.1"/>
    <property type="molecule type" value="Genomic_DNA"/>
</dbReference>
<evidence type="ECO:0008006" key="7">
    <source>
        <dbReference type="Google" id="ProtNLM"/>
    </source>
</evidence>
<evidence type="ECO:0000259" key="3">
    <source>
        <dbReference type="Pfam" id="PF07495"/>
    </source>
</evidence>
<dbReference type="Gene3D" id="2.60.40.10">
    <property type="entry name" value="Immunoglobulins"/>
    <property type="match status" value="1"/>
</dbReference>
<evidence type="ECO:0000259" key="4">
    <source>
        <dbReference type="Pfam" id="PF07730"/>
    </source>
</evidence>
<dbReference type="InterPro" id="IPR011110">
    <property type="entry name" value="Reg_prop"/>
</dbReference>
<dbReference type="InterPro" id="IPR036890">
    <property type="entry name" value="HATPase_C_sf"/>
</dbReference>
<dbReference type="Gene3D" id="2.130.10.10">
    <property type="entry name" value="YVTN repeat-like/Quinoprotein amine dehydrogenase"/>
    <property type="match status" value="2"/>
</dbReference>
<evidence type="ECO:0000256" key="1">
    <source>
        <dbReference type="ARBA" id="ARBA00022553"/>
    </source>
</evidence>
<sequence>MCHKQFIIKLKFIIPFVLIFSLKLSAQNYNFSNYSLKEGLPQSQVKVIYQAKNRTLWLGTFGGVSNFDGKEFTSYSKANGLISNSIRSIVEDNQNQIYLGTEAGINILKEGKVSTILKSSEVYALSKDKSGAIWGLSDYKLFSLKNGKQIFYSIEGLSITSLDSDHNGDLYVSVRGKGIFKLVNNSWVLYLKFSADLVDIGAKKILFDKRNTARIYLLTLRKGVFVSDKGEIKPFFSDKKVSTYYSIEQDSKGDIWIGTESGAYLVKKTSIVQFNSNNGLTDNRIDEIFKDAENNIWISSSSDGIFKYEGDAFIRYNTFRGKNLTYPISGIAADKRNNIWIGTFNKGLLQYDGKTIEPVKETQFINKNVFFVFSDKGKNIWFSVVGTGIWKYNGEKFDQAINLPKADFNSMAEDEEGGLWLNSPAFCLYVKNQKTLKITGFKGYTSSVFPINKDSVLLGTSSGIYLIKDKVIDKSFKISALNNAYVLSIIRDGDKFLFATLGDGMISWDIKTKEIRRYATEDGLNSNDIYSLALDDRGHLWMGTGRGINKLKFNSATKRYNVSRNNPLIVECNQNAILKYNGNIIVGTINGLVRCKTEASAELKQVPFVKISRVNIFRKNDQSKDVLISSVNKDLHYELGYNQNHLTIHFNAIFLTNPNAVTYRYKLQGLDADYRTVDENTEVEYSALRPGNYTFQVMAQANGQKSNVAEFNFTIIPPFYDTVTFKSFAVLFIILSIWLVFYLFFKTREKKKQSLEEIKLNEQAKIRKQTAEDFHDDIGNKLTRINVLSEILDKKVDDTQIEQKEIIRLIKENADLLYTGTKDILWALDPKSDNLFEILVHIRNFGIDLFQNTGIEFKMEGILPAYQKLKLTMEFNRNLSLVFKEMLNNILKHAHASQVLIIIIAADDKLINILTTDNGKGFDLKSAPMGRGLKNIKTRCSRINSTFKINSILGKGTTTRISTRIYVTN</sequence>
<dbReference type="Pfam" id="PF07494">
    <property type="entry name" value="Reg_prop"/>
    <property type="match status" value="3"/>
</dbReference>
<dbReference type="PANTHER" id="PTHR43547:SF2">
    <property type="entry name" value="HYBRID SIGNAL TRANSDUCTION HISTIDINE KINASE C"/>
    <property type="match status" value="1"/>
</dbReference>
<dbReference type="RefSeq" id="WP_344768324.1">
    <property type="nucleotide sequence ID" value="NZ_BAABAK010000015.1"/>
</dbReference>
<proteinExistence type="predicted"/>
<feature type="domain" description="Signal transduction histidine kinase subgroup 3 dimerisation and phosphoacceptor" evidence="4">
    <location>
        <begin position="767"/>
        <end position="831"/>
    </location>
</feature>
<accession>A0ABP7Q2N9</accession>
<feature type="transmembrane region" description="Helical" evidence="2">
    <location>
        <begin position="727"/>
        <end position="745"/>
    </location>
</feature>
<dbReference type="Pfam" id="PF07495">
    <property type="entry name" value="Y_Y_Y"/>
    <property type="match status" value="1"/>
</dbReference>
<organism evidence="5 6">
    <name type="scientific">Pedobacter ginsengiterrae</name>
    <dbReference type="NCBI Taxonomy" id="871696"/>
    <lineage>
        <taxon>Bacteria</taxon>
        <taxon>Pseudomonadati</taxon>
        <taxon>Bacteroidota</taxon>
        <taxon>Sphingobacteriia</taxon>
        <taxon>Sphingobacteriales</taxon>
        <taxon>Sphingobacteriaceae</taxon>
        <taxon>Pedobacter</taxon>
    </lineage>
</organism>
<dbReference type="SUPFAM" id="SSF101898">
    <property type="entry name" value="NHL repeat"/>
    <property type="match status" value="1"/>
</dbReference>
<evidence type="ECO:0000256" key="2">
    <source>
        <dbReference type="SAM" id="Phobius"/>
    </source>
</evidence>
<keyword evidence="6" id="KW-1185">Reference proteome</keyword>
<dbReference type="PANTHER" id="PTHR43547">
    <property type="entry name" value="TWO-COMPONENT HISTIDINE KINASE"/>
    <property type="match status" value="1"/>
</dbReference>
<keyword evidence="2" id="KW-1133">Transmembrane helix</keyword>
<protein>
    <recommendedName>
        <fullName evidence="7">Two component regulator propeller</fullName>
    </recommendedName>
</protein>
<evidence type="ECO:0000313" key="6">
    <source>
        <dbReference type="Proteomes" id="UP001501081"/>
    </source>
</evidence>
<dbReference type="InterPro" id="IPR011712">
    <property type="entry name" value="Sig_transdc_His_kin_sub3_dim/P"/>
</dbReference>
<name>A0ABP7Q2N9_9SPHI</name>
<dbReference type="InterPro" id="IPR013783">
    <property type="entry name" value="Ig-like_fold"/>
</dbReference>
<gene>
    <name evidence="5" type="ORF">GCM10022246_30000</name>
</gene>
<keyword evidence="1" id="KW-0597">Phosphoprotein</keyword>
<dbReference type="Pfam" id="PF07730">
    <property type="entry name" value="HisKA_3"/>
    <property type="match status" value="1"/>
</dbReference>
<feature type="domain" description="Two component regulator three Y" evidence="3">
    <location>
        <begin position="657"/>
        <end position="715"/>
    </location>
</feature>
<dbReference type="CDD" id="cd16917">
    <property type="entry name" value="HATPase_UhpB-NarQ-NarX-like"/>
    <property type="match status" value="1"/>
</dbReference>
<keyword evidence="2" id="KW-0812">Transmembrane</keyword>
<dbReference type="Proteomes" id="UP001501081">
    <property type="component" value="Unassembled WGS sequence"/>
</dbReference>
<reference evidence="6" key="1">
    <citation type="journal article" date="2019" name="Int. J. Syst. Evol. Microbiol.">
        <title>The Global Catalogue of Microorganisms (GCM) 10K type strain sequencing project: providing services to taxonomists for standard genome sequencing and annotation.</title>
        <authorList>
            <consortium name="The Broad Institute Genomics Platform"/>
            <consortium name="The Broad Institute Genome Sequencing Center for Infectious Disease"/>
            <person name="Wu L."/>
            <person name="Ma J."/>
        </authorList>
    </citation>
    <scope>NUCLEOTIDE SEQUENCE [LARGE SCALE GENOMIC DNA]</scope>
    <source>
        <strain evidence="6">JCM 17338</strain>
    </source>
</reference>
<keyword evidence="2" id="KW-0472">Membrane</keyword>